<dbReference type="InterPro" id="IPR012387">
    <property type="entry name" value="Trl1_fun"/>
</dbReference>
<dbReference type="RefSeq" id="XP_002492847.1">
    <property type="nucleotide sequence ID" value="XM_002492802.1"/>
</dbReference>
<dbReference type="KEGG" id="ppa:PAS_chr3_0622"/>
<dbReference type="GO" id="GO:0070966">
    <property type="term" value="P:nuclear-transcribed mRNA catabolic process, no-go decay"/>
    <property type="evidence" value="ECO:0007669"/>
    <property type="project" value="EnsemblFungi"/>
</dbReference>
<feature type="active site" description="N6-AMP-lysine intermediate" evidence="2">
    <location>
        <position position="124"/>
    </location>
</feature>
<dbReference type="Pfam" id="PF08302">
    <property type="entry name" value="tRNA_lig_CPD"/>
    <property type="match status" value="1"/>
</dbReference>
<accession>C4R532</accession>
<dbReference type="eggNOG" id="ENOG502QQB9">
    <property type="taxonomic scope" value="Eukaryota"/>
</dbReference>
<feature type="region of interest" description="Disordered" evidence="3">
    <location>
        <begin position="764"/>
        <end position="785"/>
    </location>
</feature>
<dbReference type="Gene3D" id="3.40.50.300">
    <property type="entry name" value="P-loop containing nucleotide triphosphate hydrolases"/>
    <property type="match status" value="1"/>
</dbReference>
<name>C4R532_KOMPG</name>
<dbReference type="GO" id="GO:0004113">
    <property type="term" value="F:2',3'-cyclic-nucleotide 3'-phosphodiesterase activity"/>
    <property type="evidence" value="ECO:0007669"/>
    <property type="project" value="EnsemblFungi"/>
</dbReference>
<dbReference type="PANTHER" id="PTHR32004">
    <property type="entry name" value="TRNA LIGASE"/>
    <property type="match status" value="1"/>
</dbReference>
<comment type="similarity">
    <text evidence="1">Belongs to the TRL1 family.</text>
</comment>
<dbReference type="GO" id="GO:0005737">
    <property type="term" value="C:cytoplasm"/>
    <property type="evidence" value="ECO:0007669"/>
    <property type="project" value="EnsemblFungi"/>
</dbReference>
<dbReference type="Pfam" id="PF08303">
    <property type="entry name" value="tRNA_lig_kinase"/>
    <property type="match status" value="1"/>
</dbReference>
<feature type="domain" description="T4 RNA ligase 1-like N-terminal" evidence="6">
    <location>
        <begin position="73"/>
        <end position="282"/>
    </location>
</feature>
<evidence type="ECO:0000256" key="3">
    <source>
        <dbReference type="SAM" id="MobiDB-lite"/>
    </source>
</evidence>
<dbReference type="GO" id="GO:2000622">
    <property type="term" value="P:regulation of nuclear-transcribed mRNA catabolic process, nonsense-mediated decay"/>
    <property type="evidence" value="ECO:0007669"/>
    <property type="project" value="EnsemblFungi"/>
</dbReference>
<reference evidence="7 8" key="1">
    <citation type="journal article" date="2009" name="Nat. Biotechnol.">
        <title>Genome sequence of the recombinant protein production host Pichia pastoris.</title>
        <authorList>
            <person name="De Schutter K."/>
            <person name="Lin Y.C."/>
            <person name="Tiels P."/>
            <person name="Van Hecke A."/>
            <person name="Glinka S."/>
            <person name="Weber-Lehmann J."/>
            <person name="Rouze P."/>
            <person name="Van de Peer Y."/>
            <person name="Callewaert N."/>
        </authorList>
    </citation>
    <scope>NUCLEOTIDE SEQUENCE [LARGE SCALE GENOMIC DNA]</scope>
    <source>
        <strain evidence="8">GS115 / ATCC 20864</strain>
    </source>
</reference>
<keyword evidence="1" id="KW-0819">tRNA processing</keyword>
<keyword evidence="1 7" id="KW-0436">Ligase</keyword>
<feature type="domain" description="tRNA ligase kinase" evidence="5">
    <location>
        <begin position="368"/>
        <end position="532"/>
    </location>
</feature>
<protein>
    <recommendedName>
        <fullName evidence="1">tRNA ligase</fullName>
        <ecNumber evidence="1">6.5.1.3</ecNumber>
    </recommendedName>
</protein>
<dbReference type="Pfam" id="PF09511">
    <property type="entry name" value="RNA_lig_T4_1"/>
    <property type="match status" value="1"/>
</dbReference>
<dbReference type="HOGENOM" id="CLU_010316_1_0_1"/>
<dbReference type="SMR" id="C4R532"/>
<dbReference type="EMBL" id="FN392321">
    <property type="protein sequence ID" value="CAY70668.1"/>
    <property type="molecule type" value="Genomic_DNA"/>
</dbReference>
<organism evidence="7 8">
    <name type="scientific">Komagataella phaffii (strain GS115 / ATCC 20864)</name>
    <name type="common">Yeast</name>
    <name type="synonym">Pichia pastoris</name>
    <dbReference type="NCBI Taxonomy" id="644223"/>
    <lineage>
        <taxon>Eukaryota</taxon>
        <taxon>Fungi</taxon>
        <taxon>Dikarya</taxon>
        <taxon>Ascomycota</taxon>
        <taxon>Saccharomycotina</taxon>
        <taxon>Pichiomycetes</taxon>
        <taxon>Pichiales</taxon>
        <taxon>Pichiaceae</taxon>
        <taxon>Komagataella</taxon>
    </lineage>
</organism>
<dbReference type="PANTHER" id="PTHR32004:SF1">
    <property type="entry name" value="TRNA LIGASE"/>
    <property type="match status" value="1"/>
</dbReference>
<evidence type="ECO:0000259" key="4">
    <source>
        <dbReference type="Pfam" id="PF08302"/>
    </source>
</evidence>
<evidence type="ECO:0000259" key="5">
    <source>
        <dbReference type="Pfam" id="PF08303"/>
    </source>
</evidence>
<dbReference type="EC" id="6.5.1.3" evidence="1"/>
<proteinExistence type="inferred from homology"/>
<dbReference type="STRING" id="644223.C4R532"/>
<gene>
    <name evidence="7" type="ordered locus">PAS_chr3_0622</name>
</gene>
<dbReference type="Proteomes" id="UP000000314">
    <property type="component" value="Chromosome 3"/>
</dbReference>
<dbReference type="GO" id="GO:0006388">
    <property type="term" value="P:tRNA splicing, via endonucleolytic cleavage and ligation"/>
    <property type="evidence" value="ECO:0007669"/>
    <property type="project" value="UniProtKB-UniRule"/>
</dbReference>
<keyword evidence="8" id="KW-1185">Reference proteome</keyword>
<dbReference type="GeneID" id="8199822"/>
<evidence type="ECO:0000256" key="1">
    <source>
        <dbReference type="PIRNR" id="PIRNR019634"/>
    </source>
</evidence>
<evidence type="ECO:0000259" key="6">
    <source>
        <dbReference type="Pfam" id="PF09511"/>
    </source>
</evidence>
<dbReference type="FunCoup" id="C4R532">
    <property type="interactions" value="95"/>
</dbReference>
<dbReference type="GO" id="GO:0005637">
    <property type="term" value="C:nuclear inner membrane"/>
    <property type="evidence" value="ECO:0007669"/>
    <property type="project" value="EnsemblFungi"/>
</dbReference>
<dbReference type="InterPro" id="IPR015966">
    <property type="entry name" value="tRNA_lig_kin_fungi"/>
</dbReference>
<dbReference type="PIRSF" id="PIRSF019634">
    <property type="entry name" value="tRNA_lig_yeast"/>
    <property type="match status" value="1"/>
</dbReference>
<dbReference type="GO" id="GO:0051730">
    <property type="term" value="F:GTP-dependent polyribonucleotide 5'-hydroxyl-kinase activity"/>
    <property type="evidence" value="ECO:0007669"/>
    <property type="project" value="EnsemblFungi"/>
</dbReference>
<sequence length="812" mass="92449">MNLPIEPLVLSEKERNEDTNELVTQLKLASLRTNKQGKAHHNEFTIFDSDITLDGWRFNEFDYAKTKISLPTNARGLFTKTYKDGTSKIITRGYDKFFNVNEVLPTRPDWILKNTIGPYEVTLKENGCIIFVSGLQDGTIIVSSKNSTGDRTELSRNHAKVGQEYLLKQLKENGIAAESLAKSLYELNVTAVAEYCDDEFEEHVLEYPKDKAGLFLHGLNVNKPVFKSYPMEQVCKFADAFGFNKVEYLMKDNSAELFEFLDGCSTTGTYNGREIEGKSVREMRITKHKKVSLEYLSFIKPLLVGNTKLSEEFLQGHGIIALRKLFLQHCGMKGYEIANEEDTEDERMKELELQLSNISLTDAIYKFVIVNVAVIGCGKTTTSIMLSKLLPKCGHVQSDNITKPVKDKLTRMALETLRDHDMVIIDRGNHLLRERKQIFDEFEDLYHDYLPINTKFKFVCLNYVSNKNSPELWNLTRSRIIERGDNHQTIKAETQGVKFAESIMKGFINRFQPVDVDHEPDSKFNVVIDLEVHPNNSSKSNAVKVVNTLIEYYPEVVSPVSDEKIEHAFQDALDHKPELTIKVGKAKTKKVKPAYVGIGLSDKDKARLMDAIEQLFARCAAENNQPVDMSTWVTLKQLGRIPEKLHVTLAHIASTRDKKLGKIWNRYTNEYFSKFIQEMNKKLPDDLKGSLQTLPNTKAHIRLKSLCISEKLACVEVDIEGIINESQSITVESTNKYPHITLGTVDQTIPAVESNILLQELISHRGSSETPETPDDPAKTQISTEEESCNRKYLYTFPPDILFKDLNLFLQF</sequence>
<comment type="catalytic activity">
    <reaction evidence="1">
        <text>ATP + (ribonucleotide)n-3'-hydroxyl + 5'-phospho-(ribonucleotide)m = (ribonucleotide)n+m + AMP + diphosphate.</text>
        <dbReference type="EC" id="6.5.1.3"/>
    </reaction>
</comment>
<dbReference type="OMA" id="FHITLCH"/>
<evidence type="ECO:0000313" key="8">
    <source>
        <dbReference type="Proteomes" id="UP000000314"/>
    </source>
</evidence>
<evidence type="ECO:0000313" key="7">
    <source>
        <dbReference type="EMBL" id="CAY70668.1"/>
    </source>
</evidence>
<feature type="domain" description="tRNA ligase phosphodiesterase" evidence="4">
    <location>
        <begin position="537"/>
        <end position="767"/>
    </location>
</feature>
<dbReference type="InterPro" id="IPR027417">
    <property type="entry name" value="P-loop_NTPase"/>
</dbReference>
<dbReference type="SUPFAM" id="SSF52540">
    <property type="entry name" value="P-loop containing nucleoside triphosphate hydrolases"/>
    <property type="match status" value="1"/>
</dbReference>
<dbReference type="GO" id="GO:0003972">
    <property type="term" value="F:RNA ligase (ATP) activity"/>
    <property type="evidence" value="ECO:0007669"/>
    <property type="project" value="UniProtKB-UniRule"/>
</dbReference>
<dbReference type="GO" id="GO:0036498">
    <property type="term" value="P:IRE1-mediated unfolded protein response"/>
    <property type="evidence" value="ECO:0007669"/>
    <property type="project" value="EnsemblFungi"/>
</dbReference>
<dbReference type="GO" id="GO:0032056">
    <property type="term" value="P:positive regulation of translation in response to stress"/>
    <property type="evidence" value="ECO:0007669"/>
    <property type="project" value="EnsemblFungi"/>
</dbReference>
<evidence type="ECO:0000256" key="2">
    <source>
        <dbReference type="PIRSR" id="PIRSR019634-50"/>
    </source>
</evidence>
<dbReference type="InParanoid" id="C4R532"/>
<dbReference type="InterPro" id="IPR019039">
    <property type="entry name" value="T4-Rnl1-like_N"/>
</dbReference>
<dbReference type="GO" id="GO:0005524">
    <property type="term" value="F:ATP binding"/>
    <property type="evidence" value="ECO:0007669"/>
    <property type="project" value="UniProtKB-UniRule"/>
</dbReference>
<dbReference type="InterPro" id="IPR015965">
    <property type="entry name" value="tRNA_lig_PDEase"/>
</dbReference>
<dbReference type="OrthoDB" id="276239at2759"/>
<dbReference type="AlphaFoldDB" id="C4R532"/>